<reference evidence="2" key="4">
    <citation type="submission" date="2025-08" db="UniProtKB">
        <authorList>
            <consortium name="Ensembl"/>
        </authorList>
    </citation>
    <scope>IDENTIFICATION</scope>
</reference>
<evidence type="ECO:0000256" key="1">
    <source>
        <dbReference type="SAM" id="Phobius"/>
    </source>
</evidence>
<evidence type="ECO:0000313" key="2">
    <source>
        <dbReference type="Ensembl" id="ENSCMIP00000002972.1"/>
    </source>
</evidence>
<keyword evidence="1" id="KW-0812">Transmembrane</keyword>
<protein>
    <submittedName>
        <fullName evidence="2">Uncharacterized protein</fullName>
    </submittedName>
</protein>
<reference evidence="3" key="3">
    <citation type="journal article" date="2014" name="Nature">
        <title>Elephant shark genome provides unique insights into gnathostome evolution.</title>
        <authorList>
            <consortium name="International Elephant Shark Genome Sequencing Consortium"/>
            <person name="Venkatesh B."/>
            <person name="Lee A.P."/>
            <person name="Ravi V."/>
            <person name="Maurya A.K."/>
            <person name="Lian M.M."/>
            <person name="Swann J.B."/>
            <person name="Ohta Y."/>
            <person name="Flajnik M.F."/>
            <person name="Sutoh Y."/>
            <person name="Kasahara M."/>
            <person name="Hoon S."/>
            <person name="Gangu V."/>
            <person name="Roy S.W."/>
            <person name="Irimia M."/>
            <person name="Korzh V."/>
            <person name="Kondrychyn I."/>
            <person name="Lim Z.W."/>
            <person name="Tay B.H."/>
            <person name="Tohari S."/>
            <person name="Kong K.W."/>
            <person name="Ho S."/>
            <person name="Lorente-Galdos B."/>
            <person name="Quilez J."/>
            <person name="Marques-Bonet T."/>
            <person name="Raney B.J."/>
            <person name="Ingham P.W."/>
            <person name="Tay A."/>
            <person name="Hillier L.W."/>
            <person name="Minx P."/>
            <person name="Boehm T."/>
            <person name="Wilson R.K."/>
            <person name="Brenner S."/>
            <person name="Warren W.C."/>
        </authorList>
    </citation>
    <scope>NUCLEOTIDE SEQUENCE [LARGE SCALE GENOMIC DNA]</scope>
</reference>
<proteinExistence type="predicted"/>
<dbReference type="AlphaFoldDB" id="A0A4W3GIS6"/>
<reference evidence="3" key="1">
    <citation type="journal article" date="2006" name="Science">
        <title>Ancient noncoding elements conserved in the human genome.</title>
        <authorList>
            <person name="Venkatesh B."/>
            <person name="Kirkness E.F."/>
            <person name="Loh Y.H."/>
            <person name="Halpern A.L."/>
            <person name="Lee A.P."/>
            <person name="Johnson J."/>
            <person name="Dandona N."/>
            <person name="Viswanathan L.D."/>
            <person name="Tay A."/>
            <person name="Venter J.C."/>
            <person name="Strausberg R.L."/>
            <person name="Brenner S."/>
        </authorList>
    </citation>
    <scope>NUCLEOTIDE SEQUENCE [LARGE SCALE GENOMIC DNA]</scope>
</reference>
<reference evidence="2" key="5">
    <citation type="submission" date="2025-09" db="UniProtKB">
        <authorList>
            <consortium name="Ensembl"/>
        </authorList>
    </citation>
    <scope>IDENTIFICATION</scope>
</reference>
<evidence type="ECO:0000313" key="3">
    <source>
        <dbReference type="Proteomes" id="UP000314986"/>
    </source>
</evidence>
<feature type="transmembrane region" description="Helical" evidence="1">
    <location>
        <begin position="24"/>
        <end position="47"/>
    </location>
</feature>
<dbReference type="STRING" id="7868.ENSCMIP00000002972"/>
<sequence length="115" mass="12912">MLDEVYVFLSSCWKLLQQRHSEGLYNSVCLALLLLLPLLMLLVIVFLCCQACWSQSACCSPRPRRPHPKPSIPLDGCSDPFLFSNYILFTAASNGFSAAVLIRALLHHYSTCTDF</sequence>
<keyword evidence="1" id="KW-0472">Membrane</keyword>
<dbReference type="Proteomes" id="UP000314986">
    <property type="component" value="Unassembled WGS sequence"/>
</dbReference>
<organism evidence="2 3">
    <name type="scientific">Callorhinchus milii</name>
    <name type="common">Ghost shark</name>
    <dbReference type="NCBI Taxonomy" id="7868"/>
    <lineage>
        <taxon>Eukaryota</taxon>
        <taxon>Metazoa</taxon>
        <taxon>Chordata</taxon>
        <taxon>Craniata</taxon>
        <taxon>Vertebrata</taxon>
        <taxon>Chondrichthyes</taxon>
        <taxon>Holocephali</taxon>
        <taxon>Chimaeriformes</taxon>
        <taxon>Callorhinchidae</taxon>
        <taxon>Callorhinchus</taxon>
    </lineage>
</organism>
<name>A0A4W3GIS6_CALMI</name>
<keyword evidence="3" id="KW-1185">Reference proteome</keyword>
<keyword evidence="1" id="KW-1133">Transmembrane helix</keyword>
<accession>A0A4W3GIS6</accession>
<reference evidence="3" key="2">
    <citation type="journal article" date="2007" name="PLoS Biol.">
        <title>Survey sequencing and comparative analysis of the elephant shark (Callorhinchus milii) genome.</title>
        <authorList>
            <person name="Venkatesh B."/>
            <person name="Kirkness E.F."/>
            <person name="Loh Y.H."/>
            <person name="Halpern A.L."/>
            <person name="Lee A.P."/>
            <person name="Johnson J."/>
            <person name="Dandona N."/>
            <person name="Viswanathan L.D."/>
            <person name="Tay A."/>
            <person name="Venter J.C."/>
            <person name="Strausberg R.L."/>
            <person name="Brenner S."/>
        </authorList>
    </citation>
    <scope>NUCLEOTIDE SEQUENCE [LARGE SCALE GENOMIC DNA]</scope>
</reference>
<dbReference type="InParanoid" id="A0A4W3GIS6"/>
<dbReference type="Ensembl" id="ENSCMIT00000003072.1">
    <property type="protein sequence ID" value="ENSCMIP00000002972.1"/>
    <property type="gene ID" value="ENSCMIG00000001741.1"/>
</dbReference>